<evidence type="ECO:0000256" key="2">
    <source>
        <dbReference type="ARBA" id="ARBA00022475"/>
    </source>
</evidence>
<dbReference type="PANTHER" id="PTHR32309:SF13">
    <property type="entry name" value="FERRIC ENTEROBACTIN TRANSPORT PROTEIN FEPE"/>
    <property type="match status" value="1"/>
</dbReference>
<evidence type="ECO:0000256" key="1">
    <source>
        <dbReference type="ARBA" id="ARBA00004651"/>
    </source>
</evidence>
<reference evidence="10 11" key="1">
    <citation type="submission" date="2018-07" db="EMBL/GenBank/DDBJ databases">
        <title>Genomic Encyclopedia of Type Strains, Phase IV (KMG-IV): sequencing the most valuable type-strain genomes for metagenomic binning, comparative biology and taxonomic classification.</title>
        <authorList>
            <person name="Goeker M."/>
        </authorList>
    </citation>
    <scope>NUCLEOTIDE SEQUENCE [LARGE SCALE GENOMIC DNA]</scope>
    <source>
        <strain evidence="10 11">DSM 21634</strain>
    </source>
</reference>
<dbReference type="NCBIfam" id="TIGR03007">
    <property type="entry name" value="pepcterm_ChnLen"/>
    <property type="match status" value="1"/>
</dbReference>
<keyword evidence="3 7" id="KW-0812">Transmembrane</keyword>
<keyword evidence="4 7" id="KW-1133">Transmembrane helix</keyword>
<evidence type="ECO:0000259" key="8">
    <source>
        <dbReference type="Pfam" id="PF02706"/>
    </source>
</evidence>
<keyword evidence="11" id="KW-1185">Reference proteome</keyword>
<protein>
    <submittedName>
        <fullName evidence="10">Polysaccharide chain length determinant protein (PEP-CTERM system associated)</fullName>
    </submittedName>
</protein>
<feature type="domain" description="Polysaccharide chain length determinant N-terminal" evidence="8">
    <location>
        <begin position="16"/>
        <end position="91"/>
    </location>
</feature>
<dbReference type="AlphaFoldDB" id="A0A368YAX4"/>
<comment type="caution">
    <text evidence="10">The sequence shown here is derived from an EMBL/GenBank/DDBJ whole genome shotgun (WGS) entry which is preliminary data.</text>
</comment>
<evidence type="ECO:0000259" key="9">
    <source>
        <dbReference type="Pfam" id="PF13807"/>
    </source>
</evidence>
<keyword evidence="2" id="KW-1003">Cell membrane</keyword>
<evidence type="ECO:0000256" key="5">
    <source>
        <dbReference type="ARBA" id="ARBA00023136"/>
    </source>
</evidence>
<dbReference type="GO" id="GO:0005886">
    <property type="term" value="C:plasma membrane"/>
    <property type="evidence" value="ECO:0007669"/>
    <property type="project" value="UniProtKB-SubCell"/>
</dbReference>
<feature type="transmembrane region" description="Helical" evidence="7">
    <location>
        <begin position="492"/>
        <end position="517"/>
    </location>
</feature>
<dbReference type="InterPro" id="IPR003856">
    <property type="entry name" value="LPS_length_determ_N"/>
</dbReference>
<feature type="region of interest" description="Disordered" evidence="6">
    <location>
        <begin position="243"/>
        <end position="262"/>
    </location>
</feature>
<proteinExistence type="predicted"/>
<gene>
    <name evidence="10" type="ORF">DES41_1011176</name>
</gene>
<feature type="compositionally biased region" description="Basic and acidic residues" evidence="6">
    <location>
        <begin position="243"/>
        <end position="257"/>
    </location>
</feature>
<dbReference type="RefSeq" id="WP_114466612.1">
    <property type="nucleotide sequence ID" value="NZ_QPJK01000001.1"/>
</dbReference>
<feature type="transmembrane region" description="Helical" evidence="7">
    <location>
        <begin position="463"/>
        <end position="480"/>
    </location>
</feature>
<dbReference type="Proteomes" id="UP000252884">
    <property type="component" value="Unassembled WGS sequence"/>
</dbReference>
<evidence type="ECO:0000256" key="6">
    <source>
        <dbReference type="SAM" id="MobiDB-lite"/>
    </source>
</evidence>
<evidence type="ECO:0000313" key="10">
    <source>
        <dbReference type="EMBL" id="RCW76568.1"/>
    </source>
</evidence>
<sequence length="521" mass="57204">MDELVNQISTFAKGAWKHRWWGLLAAWIVAIVGSAVVLRIPDKYEASARIFVDTQSILKPLMSGLAVQPNVNQQVVMLSRTLINRPNVEKLVRMADLDLNVESPAARERLIDTLMGTLEIKGAGRDNLYTITYRDSVPPRAQKVVQSLVSIFVESSLGDSRKDTAAAQKFISEQIRMYETRLEEAETRLKDFRLRNIELQSTAGPDVASRIGELGSQYNSAKLELLEAERARDSAKRQLDAERAQLSKAAKSGDAERLFPTPEIDTRLTEQKRNLDNLLQRYTEQHPDVAATRRSIKEIEEQKSKEVEALRKAAVSGPITGASSSLAVQELGRLLATAEVRVASLSARVAEFGARYARAQEQAKTAPQIEAEYAQLNRDYAVNKKNYEDLVSRRESASMTGNLDSVAGVADFRLIDPPRVSQRPVAPNRSLLLVGALVASLAVGVATALGLSQLRPVFHNAHALRNAVALPLLGVVTLVISDEAKRGERRNLWKFAAASGSLVVCFALGIGLMAFMASRAA</sequence>
<dbReference type="InterPro" id="IPR032807">
    <property type="entry name" value="GNVR"/>
</dbReference>
<dbReference type="OrthoDB" id="9795292at2"/>
<feature type="transmembrane region" description="Helical" evidence="7">
    <location>
        <begin position="20"/>
        <end position="40"/>
    </location>
</feature>
<dbReference type="Pfam" id="PF02706">
    <property type="entry name" value="Wzz"/>
    <property type="match status" value="1"/>
</dbReference>
<evidence type="ECO:0000256" key="7">
    <source>
        <dbReference type="SAM" id="Phobius"/>
    </source>
</evidence>
<dbReference type="Pfam" id="PF13807">
    <property type="entry name" value="GNVR"/>
    <property type="match status" value="1"/>
</dbReference>
<evidence type="ECO:0000256" key="4">
    <source>
        <dbReference type="ARBA" id="ARBA00022989"/>
    </source>
</evidence>
<accession>A0A368YAX4</accession>
<dbReference type="EMBL" id="QPJK01000001">
    <property type="protein sequence ID" value="RCW76568.1"/>
    <property type="molecule type" value="Genomic_DNA"/>
</dbReference>
<evidence type="ECO:0000313" key="11">
    <source>
        <dbReference type="Proteomes" id="UP000252884"/>
    </source>
</evidence>
<dbReference type="InterPro" id="IPR050445">
    <property type="entry name" value="Bact_polysacc_biosynth/exp"/>
</dbReference>
<organism evidence="10 11">
    <name type="scientific">Pseudorhodoferax soli</name>
    <dbReference type="NCBI Taxonomy" id="545864"/>
    <lineage>
        <taxon>Bacteria</taxon>
        <taxon>Pseudomonadati</taxon>
        <taxon>Pseudomonadota</taxon>
        <taxon>Betaproteobacteria</taxon>
        <taxon>Burkholderiales</taxon>
        <taxon>Comamonadaceae</taxon>
    </lineage>
</organism>
<feature type="transmembrane region" description="Helical" evidence="7">
    <location>
        <begin position="431"/>
        <end position="451"/>
    </location>
</feature>
<dbReference type="GO" id="GO:0004713">
    <property type="term" value="F:protein tyrosine kinase activity"/>
    <property type="evidence" value="ECO:0007669"/>
    <property type="project" value="TreeGrafter"/>
</dbReference>
<evidence type="ECO:0000256" key="3">
    <source>
        <dbReference type="ARBA" id="ARBA00022692"/>
    </source>
</evidence>
<dbReference type="PANTHER" id="PTHR32309">
    <property type="entry name" value="TYROSINE-PROTEIN KINASE"/>
    <property type="match status" value="1"/>
</dbReference>
<dbReference type="InterPro" id="IPR014345">
    <property type="entry name" value="XrtA_polysacc_chain"/>
</dbReference>
<name>A0A368YAX4_9BURK</name>
<feature type="domain" description="Tyrosine-protein kinase G-rich" evidence="9">
    <location>
        <begin position="370"/>
        <end position="449"/>
    </location>
</feature>
<comment type="subcellular location">
    <subcellularLocation>
        <location evidence="1">Cell membrane</location>
        <topology evidence="1">Multi-pass membrane protein</topology>
    </subcellularLocation>
</comment>
<keyword evidence="5 7" id="KW-0472">Membrane</keyword>